<accession>A0AAE1CNB2</accession>
<dbReference type="Proteomes" id="UP001283361">
    <property type="component" value="Unassembled WGS sequence"/>
</dbReference>
<sequence length="109" mass="12156">MSRLIQPDDDIPVDAFLSGDKSGGLYRFRHQSTRANLWTRARHAASRLHSKIDASSDNPTITAEDVSSVPAKAVKSHWLEADAAPGLPTFHQSYQNARITMELYPQHTE</sequence>
<reference evidence="1" key="1">
    <citation type="journal article" date="2023" name="G3 (Bethesda)">
        <title>A reference genome for the long-term kleptoplast-retaining sea slug Elysia crispata morphotype clarki.</title>
        <authorList>
            <person name="Eastman K.E."/>
            <person name="Pendleton A.L."/>
            <person name="Shaikh M.A."/>
            <person name="Suttiyut T."/>
            <person name="Ogas R."/>
            <person name="Tomko P."/>
            <person name="Gavelis G."/>
            <person name="Widhalm J.R."/>
            <person name="Wisecaver J.H."/>
        </authorList>
    </citation>
    <scope>NUCLEOTIDE SEQUENCE</scope>
    <source>
        <strain evidence="1">ECLA1</strain>
    </source>
</reference>
<gene>
    <name evidence="1" type="ORF">RRG08_029516</name>
</gene>
<comment type="caution">
    <text evidence="1">The sequence shown here is derived from an EMBL/GenBank/DDBJ whole genome shotgun (WGS) entry which is preliminary data.</text>
</comment>
<dbReference type="EMBL" id="JAWDGP010007415">
    <property type="protein sequence ID" value="KAK3719360.1"/>
    <property type="molecule type" value="Genomic_DNA"/>
</dbReference>
<organism evidence="1 2">
    <name type="scientific">Elysia crispata</name>
    <name type="common">lettuce slug</name>
    <dbReference type="NCBI Taxonomy" id="231223"/>
    <lineage>
        <taxon>Eukaryota</taxon>
        <taxon>Metazoa</taxon>
        <taxon>Spiralia</taxon>
        <taxon>Lophotrochozoa</taxon>
        <taxon>Mollusca</taxon>
        <taxon>Gastropoda</taxon>
        <taxon>Heterobranchia</taxon>
        <taxon>Euthyneura</taxon>
        <taxon>Panpulmonata</taxon>
        <taxon>Sacoglossa</taxon>
        <taxon>Placobranchoidea</taxon>
        <taxon>Plakobranchidae</taxon>
        <taxon>Elysia</taxon>
    </lineage>
</organism>
<evidence type="ECO:0000313" key="1">
    <source>
        <dbReference type="EMBL" id="KAK3719360.1"/>
    </source>
</evidence>
<name>A0AAE1CNB2_9GAST</name>
<evidence type="ECO:0000313" key="2">
    <source>
        <dbReference type="Proteomes" id="UP001283361"/>
    </source>
</evidence>
<proteinExistence type="predicted"/>
<protein>
    <submittedName>
        <fullName evidence="1">Uncharacterized protein</fullName>
    </submittedName>
</protein>
<dbReference type="AlphaFoldDB" id="A0AAE1CNB2"/>
<keyword evidence="2" id="KW-1185">Reference proteome</keyword>